<dbReference type="Pfam" id="PF00786">
    <property type="entry name" value="PBD"/>
    <property type="match status" value="1"/>
</dbReference>
<dbReference type="CDD" id="cd01093">
    <property type="entry name" value="CRIB_PAK_like"/>
    <property type="match status" value="1"/>
</dbReference>
<feature type="domain" description="CRIB" evidence="13">
    <location>
        <begin position="81"/>
        <end position="94"/>
    </location>
</feature>
<comment type="catalytic activity">
    <reaction evidence="8">
        <text>L-threonyl-[protein] + ATP = O-phospho-L-threonyl-[protein] + ADP + H(+)</text>
        <dbReference type="Rhea" id="RHEA:46608"/>
        <dbReference type="Rhea" id="RHEA-COMP:11060"/>
        <dbReference type="Rhea" id="RHEA-COMP:11605"/>
        <dbReference type="ChEBI" id="CHEBI:15378"/>
        <dbReference type="ChEBI" id="CHEBI:30013"/>
        <dbReference type="ChEBI" id="CHEBI:30616"/>
        <dbReference type="ChEBI" id="CHEBI:61977"/>
        <dbReference type="ChEBI" id="CHEBI:456216"/>
        <dbReference type="EC" id="2.7.11.1"/>
    </reaction>
</comment>
<comment type="similarity">
    <text evidence="1">Belongs to the protein kinase superfamily. STE Ser/Thr protein kinase family. STE20 subfamily.</text>
</comment>
<dbReference type="CDD" id="cd06614">
    <property type="entry name" value="STKc_PAK"/>
    <property type="match status" value="1"/>
</dbReference>
<dbReference type="PANTHER" id="PTHR45832:SF22">
    <property type="entry name" value="SERINE_THREONINE-PROTEIN KINASE SAMKA-RELATED"/>
    <property type="match status" value="1"/>
</dbReference>
<evidence type="ECO:0000256" key="5">
    <source>
        <dbReference type="ARBA" id="ARBA00022741"/>
    </source>
</evidence>
<feature type="compositionally biased region" description="Low complexity" evidence="11">
    <location>
        <begin position="232"/>
        <end position="243"/>
    </location>
</feature>
<feature type="compositionally biased region" description="Low complexity" evidence="11">
    <location>
        <begin position="168"/>
        <end position="180"/>
    </location>
</feature>
<keyword evidence="5 10" id="KW-0547">Nucleotide-binding</keyword>
<dbReference type="InterPro" id="IPR036936">
    <property type="entry name" value="CRIB_dom_sf"/>
</dbReference>
<evidence type="ECO:0000256" key="3">
    <source>
        <dbReference type="ARBA" id="ARBA00022527"/>
    </source>
</evidence>
<feature type="compositionally biased region" description="Low complexity" evidence="11">
    <location>
        <begin position="266"/>
        <end position="288"/>
    </location>
</feature>
<dbReference type="EC" id="2.7.11.1" evidence="2"/>
<name>A0ABR4N2C1_9FUNG</name>
<feature type="region of interest" description="Disordered" evidence="11">
    <location>
        <begin position="1"/>
        <end position="21"/>
    </location>
</feature>
<proteinExistence type="inferred from homology"/>
<dbReference type="EMBL" id="JADGIZ020000043">
    <property type="protein sequence ID" value="KAL2913654.1"/>
    <property type="molecule type" value="Genomic_DNA"/>
</dbReference>
<dbReference type="InterPro" id="IPR051931">
    <property type="entry name" value="PAK3-like"/>
</dbReference>
<evidence type="ECO:0000259" key="12">
    <source>
        <dbReference type="PROSITE" id="PS50011"/>
    </source>
</evidence>
<dbReference type="PANTHER" id="PTHR45832">
    <property type="entry name" value="SERINE/THREONINE-PROTEIN KINASE SAMKA-RELATED-RELATED"/>
    <property type="match status" value="1"/>
</dbReference>
<dbReference type="PROSITE" id="PS50011">
    <property type="entry name" value="PROTEIN_KINASE_DOM"/>
    <property type="match status" value="1"/>
</dbReference>
<organism evidence="14 15">
    <name type="scientific">Polyrhizophydium stewartii</name>
    <dbReference type="NCBI Taxonomy" id="2732419"/>
    <lineage>
        <taxon>Eukaryota</taxon>
        <taxon>Fungi</taxon>
        <taxon>Fungi incertae sedis</taxon>
        <taxon>Chytridiomycota</taxon>
        <taxon>Chytridiomycota incertae sedis</taxon>
        <taxon>Chytridiomycetes</taxon>
        <taxon>Rhizophydiales</taxon>
        <taxon>Rhizophydiales incertae sedis</taxon>
        <taxon>Polyrhizophydium</taxon>
    </lineage>
</organism>
<dbReference type="InterPro" id="IPR033923">
    <property type="entry name" value="PAK_BD"/>
</dbReference>
<protein>
    <recommendedName>
        <fullName evidence="2">non-specific serine/threonine protein kinase</fullName>
        <ecNumber evidence="2">2.7.11.1</ecNumber>
    </recommendedName>
</protein>
<dbReference type="SMART" id="SM00285">
    <property type="entry name" value="PBD"/>
    <property type="match status" value="1"/>
</dbReference>
<dbReference type="Proteomes" id="UP001527925">
    <property type="component" value="Unassembled WGS sequence"/>
</dbReference>
<dbReference type="Gene3D" id="1.10.510.10">
    <property type="entry name" value="Transferase(Phosphotransferase) domain 1"/>
    <property type="match status" value="1"/>
</dbReference>
<evidence type="ECO:0000256" key="9">
    <source>
        <dbReference type="ARBA" id="ARBA00048679"/>
    </source>
</evidence>
<evidence type="ECO:0000256" key="10">
    <source>
        <dbReference type="PROSITE-ProRule" id="PRU10141"/>
    </source>
</evidence>
<dbReference type="InterPro" id="IPR017441">
    <property type="entry name" value="Protein_kinase_ATP_BS"/>
</dbReference>
<feature type="domain" description="Protein kinase" evidence="12">
    <location>
        <begin position="317"/>
        <end position="564"/>
    </location>
</feature>
<gene>
    <name evidence="14" type="ORF">HK105_206814</name>
</gene>
<dbReference type="Pfam" id="PF00069">
    <property type="entry name" value="Pkinase"/>
    <property type="match status" value="1"/>
</dbReference>
<sequence length="585" mass="62899">MRKPKPPSTPAPEAPASAQPILSAATKYTPATATREIQAHSGVAALAVAGDHGVKGLLTTFVSSMQGMFANESQPTVRPEISTPFNPVHITHVGYDHDTGEFTGLPKEWVTLLQESGISKQDQAKNPQAILDVIGFYSASQQQDSTDHAFSKFNNAYAKQLQPDVALPAGAGAASPAGAPDIKPIEPQSGTAPQSPSLPHAQQQQQQLQQQQPAVPPVPPRKIVPPKPNLEPAVPAKPANLAAPPKPSVGLGIEGTSTAPPPPPASSAVASPATTAPGTPGGAKAPVPRQRPKPTTTQDVIQRLQAICNPADPTKLYRNLIKIGQGASGGVYSAKQIESGLSVAIKQMNLEEQPKKDLIINEILVMKVAQHKNIVNFIDSFLYKGDLWVVMEYMEGGSLTDSVLTNYMTEEQIATVLEGLSHLHSRGVIHRDIKSDNILMGVDGQIKLTDFGFCAQLNDSQAKRTTMVGTPYWMAPEVVTRKEYGPKVDVWSLGIMAIEMHEGDPPYMNENPLRALYLIATNGTPKLQDPTSVTPEFADFLDRALQVDTEKRWSTDQLLQHRFLRKAEPISSLIPLIQAAKASKK</sequence>
<dbReference type="PROSITE" id="PS00107">
    <property type="entry name" value="PROTEIN_KINASE_ATP"/>
    <property type="match status" value="1"/>
</dbReference>
<evidence type="ECO:0000256" key="4">
    <source>
        <dbReference type="ARBA" id="ARBA00022679"/>
    </source>
</evidence>
<reference evidence="14 15" key="1">
    <citation type="submission" date="2023-09" db="EMBL/GenBank/DDBJ databases">
        <title>Pangenome analysis of Batrachochytrium dendrobatidis and related Chytrids.</title>
        <authorList>
            <person name="Yacoub M.N."/>
            <person name="Stajich J.E."/>
            <person name="James T.Y."/>
        </authorList>
    </citation>
    <scope>NUCLEOTIDE SEQUENCE [LARGE SCALE GENOMIC DNA]</scope>
    <source>
        <strain evidence="14 15">JEL0888</strain>
    </source>
</reference>
<keyword evidence="6" id="KW-0418">Kinase</keyword>
<feature type="compositionally biased region" description="Low complexity" evidence="11">
    <location>
        <begin position="193"/>
        <end position="213"/>
    </location>
</feature>
<keyword evidence="3" id="KW-0723">Serine/threonine-protein kinase</keyword>
<evidence type="ECO:0000313" key="15">
    <source>
        <dbReference type="Proteomes" id="UP001527925"/>
    </source>
</evidence>
<evidence type="ECO:0000259" key="13">
    <source>
        <dbReference type="PROSITE" id="PS50108"/>
    </source>
</evidence>
<feature type="compositionally biased region" description="Pro residues" evidence="11">
    <location>
        <begin position="214"/>
        <end position="229"/>
    </location>
</feature>
<dbReference type="Gene3D" id="3.30.200.20">
    <property type="entry name" value="Phosphorylase Kinase, domain 1"/>
    <property type="match status" value="1"/>
</dbReference>
<feature type="compositionally biased region" description="Pro residues" evidence="11">
    <location>
        <begin position="1"/>
        <end position="13"/>
    </location>
</feature>
<keyword evidence="15" id="KW-1185">Reference proteome</keyword>
<evidence type="ECO:0000256" key="8">
    <source>
        <dbReference type="ARBA" id="ARBA00047899"/>
    </source>
</evidence>
<comment type="caution">
    <text evidence="14">The sequence shown here is derived from an EMBL/GenBank/DDBJ whole genome shotgun (WGS) entry which is preliminary data.</text>
</comment>
<evidence type="ECO:0000256" key="11">
    <source>
        <dbReference type="SAM" id="MobiDB-lite"/>
    </source>
</evidence>
<comment type="catalytic activity">
    <reaction evidence="9">
        <text>L-seryl-[protein] + ATP = O-phospho-L-seryl-[protein] + ADP + H(+)</text>
        <dbReference type="Rhea" id="RHEA:17989"/>
        <dbReference type="Rhea" id="RHEA-COMP:9863"/>
        <dbReference type="Rhea" id="RHEA-COMP:11604"/>
        <dbReference type="ChEBI" id="CHEBI:15378"/>
        <dbReference type="ChEBI" id="CHEBI:29999"/>
        <dbReference type="ChEBI" id="CHEBI:30616"/>
        <dbReference type="ChEBI" id="CHEBI:83421"/>
        <dbReference type="ChEBI" id="CHEBI:456216"/>
        <dbReference type="EC" id="2.7.11.1"/>
    </reaction>
</comment>
<dbReference type="PROSITE" id="PS50108">
    <property type="entry name" value="CRIB"/>
    <property type="match status" value="1"/>
</dbReference>
<dbReference type="InterPro" id="IPR008271">
    <property type="entry name" value="Ser/Thr_kinase_AS"/>
</dbReference>
<dbReference type="InterPro" id="IPR000095">
    <property type="entry name" value="CRIB_dom"/>
</dbReference>
<dbReference type="SUPFAM" id="SSF56112">
    <property type="entry name" value="Protein kinase-like (PK-like)"/>
    <property type="match status" value="1"/>
</dbReference>
<accession>A0ABR4N2C1</accession>
<dbReference type="Gene3D" id="3.90.810.10">
    <property type="entry name" value="CRIB domain"/>
    <property type="match status" value="1"/>
</dbReference>
<evidence type="ECO:0000256" key="7">
    <source>
        <dbReference type="ARBA" id="ARBA00022840"/>
    </source>
</evidence>
<dbReference type="PROSITE" id="PS00108">
    <property type="entry name" value="PROTEIN_KINASE_ST"/>
    <property type="match status" value="1"/>
</dbReference>
<evidence type="ECO:0000256" key="6">
    <source>
        <dbReference type="ARBA" id="ARBA00022777"/>
    </source>
</evidence>
<feature type="binding site" evidence="10">
    <location>
        <position position="346"/>
    </location>
    <ligand>
        <name>ATP</name>
        <dbReference type="ChEBI" id="CHEBI:30616"/>
    </ligand>
</feature>
<evidence type="ECO:0000256" key="2">
    <source>
        <dbReference type="ARBA" id="ARBA00012513"/>
    </source>
</evidence>
<dbReference type="InterPro" id="IPR011009">
    <property type="entry name" value="Kinase-like_dom_sf"/>
</dbReference>
<evidence type="ECO:0000256" key="1">
    <source>
        <dbReference type="ARBA" id="ARBA00008874"/>
    </source>
</evidence>
<keyword evidence="7 10" id="KW-0067">ATP-binding</keyword>
<dbReference type="SMART" id="SM00220">
    <property type="entry name" value="S_TKc"/>
    <property type="match status" value="1"/>
</dbReference>
<evidence type="ECO:0000313" key="14">
    <source>
        <dbReference type="EMBL" id="KAL2913654.1"/>
    </source>
</evidence>
<keyword evidence="4" id="KW-0808">Transferase</keyword>
<feature type="region of interest" description="Disordered" evidence="11">
    <location>
        <begin position="168"/>
        <end position="297"/>
    </location>
</feature>
<dbReference type="InterPro" id="IPR000719">
    <property type="entry name" value="Prot_kinase_dom"/>
</dbReference>